<keyword evidence="5 12" id="KW-0812">Transmembrane</keyword>
<gene>
    <name evidence="14" type="ORF">SAMN02745975_03165</name>
</gene>
<proteinExistence type="inferred from homology"/>
<keyword evidence="7" id="KW-0378">Hydrolase</keyword>
<feature type="domain" description="Peptidase M50" evidence="13">
    <location>
        <begin position="113"/>
        <end position="161"/>
    </location>
</feature>
<feature type="domain" description="Peptidase M50" evidence="13">
    <location>
        <begin position="37"/>
        <end position="108"/>
    </location>
</feature>
<evidence type="ECO:0000256" key="5">
    <source>
        <dbReference type="ARBA" id="ARBA00022692"/>
    </source>
</evidence>
<dbReference type="GO" id="GO:0016020">
    <property type="term" value="C:membrane"/>
    <property type="evidence" value="ECO:0007669"/>
    <property type="project" value="UniProtKB-SubCell"/>
</dbReference>
<evidence type="ECO:0000256" key="1">
    <source>
        <dbReference type="ARBA" id="ARBA00001947"/>
    </source>
</evidence>
<reference evidence="15" key="1">
    <citation type="submission" date="2016-11" db="EMBL/GenBank/DDBJ databases">
        <authorList>
            <person name="Varghese N."/>
            <person name="Submissions S."/>
        </authorList>
    </citation>
    <scope>NUCLEOTIDE SEQUENCE [LARGE SCALE GENOMIC DNA]</scope>
    <source>
        <strain evidence="15">DSM 17957</strain>
    </source>
</reference>
<comment type="cofactor">
    <cofactor evidence="1">
        <name>Zn(2+)</name>
        <dbReference type="ChEBI" id="CHEBI:29105"/>
    </cofactor>
</comment>
<keyword evidence="9 12" id="KW-1133">Transmembrane helix</keyword>
<feature type="transmembrane region" description="Helical" evidence="12">
    <location>
        <begin position="50"/>
        <end position="72"/>
    </location>
</feature>
<dbReference type="AlphaFoldDB" id="A0A1M6N1J7"/>
<evidence type="ECO:0000256" key="9">
    <source>
        <dbReference type="ARBA" id="ARBA00022989"/>
    </source>
</evidence>
<evidence type="ECO:0000256" key="4">
    <source>
        <dbReference type="ARBA" id="ARBA00022670"/>
    </source>
</evidence>
<evidence type="ECO:0000259" key="13">
    <source>
        <dbReference type="Pfam" id="PF02163"/>
    </source>
</evidence>
<keyword evidence="4" id="KW-0645">Protease</keyword>
<keyword evidence="10" id="KW-0482">Metalloprotease</keyword>
<sequence>MRLIKLYDIEIRLNLLLCIGFLFFFFYGYVENVIISFLLVFMHELGHTLAAYFFGYHVEYIEIFPFGGVAKISESIGVDPWQEIIIAAAGPFTSFLLALIGYQASAMLSIQQEWIAFYIIANLVIGFFNLLPIIPLDGGRILRAYLAYFVGFKRATKVSLWMSKILCFGLSILGLYTIKHNPMNIMLPFLAFFVYIAAKREYSMAAFVFMKDITEKKQYLLSKGILKTKHLVAVQDSSVKEVMNQFLPRKYHIVTVMDTRCNIVGTLTENQMLEGMLKFGANVTLDKLLRKA</sequence>
<evidence type="ECO:0000256" key="10">
    <source>
        <dbReference type="ARBA" id="ARBA00023049"/>
    </source>
</evidence>
<comment type="similarity">
    <text evidence="3">Belongs to the peptidase M50B family.</text>
</comment>
<name>A0A1M6N1J7_9FIRM</name>
<keyword evidence="11 12" id="KW-0472">Membrane</keyword>
<keyword evidence="8" id="KW-0862">Zinc</keyword>
<feature type="transmembrane region" description="Helical" evidence="12">
    <location>
        <begin position="84"/>
        <end position="102"/>
    </location>
</feature>
<organism evidence="14 15">
    <name type="scientific">Geosporobacter subterraneus DSM 17957</name>
    <dbReference type="NCBI Taxonomy" id="1121919"/>
    <lineage>
        <taxon>Bacteria</taxon>
        <taxon>Bacillati</taxon>
        <taxon>Bacillota</taxon>
        <taxon>Clostridia</taxon>
        <taxon>Peptostreptococcales</taxon>
        <taxon>Thermotaleaceae</taxon>
        <taxon>Geosporobacter</taxon>
    </lineage>
</organism>
<keyword evidence="6" id="KW-0479">Metal-binding</keyword>
<evidence type="ECO:0000256" key="2">
    <source>
        <dbReference type="ARBA" id="ARBA00004141"/>
    </source>
</evidence>
<dbReference type="GO" id="GO:0046872">
    <property type="term" value="F:metal ion binding"/>
    <property type="evidence" value="ECO:0007669"/>
    <property type="project" value="UniProtKB-KW"/>
</dbReference>
<dbReference type="Pfam" id="PF02163">
    <property type="entry name" value="Peptidase_M50"/>
    <property type="match status" value="2"/>
</dbReference>
<evidence type="ECO:0000313" key="14">
    <source>
        <dbReference type="EMBL" id="SHJ89589.1"/>
    </source>
</evidence>
<evidence type="ECO:0000256" key="7">
    <source>
        <dbReference type="ARBA" id="ARBA00022801"/>
    </source>
</evidence>
<comment type="subcellular location">
    <subcellularLocation>
        <location evidence="2">Membrane</location>
        <topology evidence="2">Multi-pass membrane protein</topology>
    </subcellularLocation>
</comment>
<accession>A0A1M6N1J7</accession>
<dbReference type="GO" id="GO:0008237">
    <property type="term" value="F:metallopeptidase activity"/>
    <property type="evidence" value="ECO:0007669"/>
    <property type="project" value="UniProtKB-KW"/>
</dbReference>
<keyword evidence="15" id="KW-1185">Reference proteome</keyword>
<dbReference type="STRING" id="1121919.SAMN02745975_03165"/>
<dbReference type="OrthoDB" id="166377at2"/>
<evidence type="ECO:0000256" key="8">
    <source>
        <dbReference type="ARBA" id="ARBA00022833"/>
    </source>
</evidence>
<dbReference type="PANTHER" id="PTHR39188">
    <property type="entry name" value="MEMBRANE-ASSOCIATED ZINC METALLOPROTEASE M50B"/>
    <property type="match status" value="1"/>
</dbReference>
<evidence type="ECO:0000256" key="3">
    <source>
        <dbReference type="ARBA" id="ARBA00007931"/>
    </source>
</evidence>
<feature type="transmembrane region" description="Helical" evidence="12">
    <location>
        <begin position="158"/>
        <end position="176"/>
    </location>
</feature>
<feature type="transmembrane region" description="Helical" evidence="12">
    <location>
        <begin position="12"/>
        <end position="30"/>
    </location>
</feature>
<evidence type="ECO:0000256" key="12">
    <source>
        <dbReference type="SAM" id="Phobius"/>
    </source>
</evidence>
<protein>
    <submittedName>
        <fullName evidence="14">Stage IV sporulation protein FB</fullName>
    </submittedName>
</protein>
<dbReference type="EMBL" id="FQZV01000051">
    <property type="protein sequence ID" value="SHJ89589.1"/>
    <property type="molecule type" value="Genomic_DNA"/>
</dbReference>
<dbReference type="RefSeq" id="WP_110942181.1">
    <property type="nucleotide sequence ID" value="NZ_FQZV01000051.1"/>
</dbReference>
<feature type="transmembrane region" description="Helical" evidence="12">
    <location>
        <begin position="114"/>
        <end position="137"/>
    </location>
</feature>
<dbReference type="CDD" id="cd06161">
    <property type="entry name" value="S2P-M50_SpoIVFB"/>
    <property type="match status" value="1"/>
</dbReference>
<evidence type="ECO:0000256" key="6">
    <source>
        <dbReference type="ARBA" id="ARBA00022723"/>
    </source>
</evidence>
<dbReference type="Proteomes" id="UP000184536">
    <property type="component" value="Unassembled WGS sequence"/>
</dbReference>
<evidence type="ECO:0000313" key="15">
    <source>
        <dbReference type="Proteomes" id="UP000184536"/>
    </source>
</evidence>
<evidence type="ECO:0000256" key="11">
    <source>
        <dbReference type="ARBA" id="ARBA00023136"/>
    </source>
</evidence>
<dbReference type="PANTHER" id="PTHR39188:SF3">
    <property type="entry name" value="STAGE IV SPORULATION PROTEIN FB"/>
    <property type="match status" value="1"/>
</dbReference>
<dbReference type="InterPro" id="IPR008915">
    <property type="entry name" value="Peptidase_M50"/>
</dbReference>
<dbReference type="GO" id="GO:0006508">
    <property type="term" value="P:proteolysis"/>
    <property type="evidence" value="ECO:0007669"/>
    <property type="project" value="UniProtKB-KW"/>
</dbReference>